<dbReference type="InterPro" id="IPR000644">
    <property type="entry name" value="CBS_dom"/>
</dbReference>
<dbReference type="Gene3D" id="3.10.580.10">
    <property type="entry name" value="CBS-domain"/>
    <property type="match status" value="1"/>
</dbReference>
<dbReference type="Pfam" id="PF00563">
    <property type="entry name" value="EAL"/>
    <property type="match status" value="1"/>
</dbReference>
<dbReference type="InterPro" id="IPR001633">
    <property type="entry name" value="EAL_dom"/>
</dbReference>
<dbReference type="CDD" id="cd04598">
    <property type="entry name" value="CBS_pair_GGDEF_EAL"/>
    <property type="match status" value="1"/>
</dbReference>
<dbReference type="PANTHER" id="PTHR33121">
    <property type="entry name" value="CYCLIC DI-GMP PHOSPHODIESTERASE PDEF"/>
    <property type="match status" value="1"/>
</dbReference>
<reference evidence="5 6" key="1">
    <citation type="submission" date="2019-08" db="EMBL/GenBank/DDBJ databases">
        <title>Amphibian skin-associated Pigmentiphaga: genome sequence and occurrence across geography and hosts.</title>
        <authorList>
            <person name="Bletz M.C."/>
            <person name="Bunk B."/>
            <person name="Sproeer C."/>
            <person name="Biwer P."/>
            <person name="Reiter S."/>
            <person name="Rabemananjara F.C.E."/>
            <person name="Schulz S."/>
            <person name="Overmann J."/>
            <person name="Vences M."/>
        </authorList>
    </citation>
    <scope>NUCLEOTIDE SEQUENCE [LARGE SCALE GENOMIC DNA]</scope>
    <source>
        <strain evidence="5 6">Mada1488</strain>
    </source>
</reference>
<evidence type="ECO:0000313" key="5">
    <source>
        <dbReference type="EMBL" id="QEI07316.1"/>
    </source>
</evidence>
<dbReference type="InterPro" id="IPR050706">
    <property type="entry name" value="Cyclic-di-GMP_PDE-like"/>
</dbReference>
<dbReference type="InterPro" id="IPR000160">
    <property type="entry name" value="GGDEF_dom"/>
</dbReference>
<dbReference type="SUPFAM" id="SSF141868">
    <property type="entry name" value="EAL domain-like"/>
    <property type="match status" value="1"/>
</dbReference>
<proteinExistence type="predicted"/>
<dbReference type="PANTHER" id="PTHR33121:SF76">
    <property type="entry name" value="SIGNALING PROTEIN"/>
    <property type="match status" value="1"/>
</dbReference>
<sequence length="603" mass="66682">MPTLTDLHAVNRPLSSPERLVDQTALHAVFQPVIDLARGKVYGHESLIRGPRDTDIQFPDALFALAQRQGRVVELERVAARVGAASYAAQRGCAKLFVNFGATALLALARQNPVRPLASLLADTGIDASQLVIELTEDDPGPGSDDLGRVLRQLREQGAMLALDDFGNGYSSLRRWAELQPDIVKIDRYFARDVHLDARKMQALRALLDIAEAYGTRLVAEGIETADELGAVRDLGFHYAQGYFLDRPALGVNHHLNQATLEVLEHRQVAVYPPSGPVAHNNHHVDALRVDAPPVLPNTTNDAVVALFHQTPALHAVCVVDTASRPLGLINRRDFMDRYTQPYHKELYGRRSCEPFMRADPILVERAQTLDEMTALLLSGDQRYLTDGFVIVDDGRYLGLGTGEQLVRAVTEVRIEAARHANPLTFLPGNIPISAHIQRLLDHGKPFTACYGDLNHFKPFNDEYGYWRGDQMIRLLAEVLISQCNARRDFVGHVGGDDFVILFQSEDWQERVERMLEEFNTRAALLYDETARAFGGIEAEDRQGYLAFFPLTTLAVGAVRIQPGSYQRPEEVASAAALAKHAVKQRGVGLYIEESANAGPAAA</sequence>
<evidence type="ECO:0000259" key="2">
    <source>
        <dbReference type="PROSITE" id="PS50883"/>
    </source>
</evidence>
<dbReference type="OrthoDB" id="9813903at2"/>
<protein>
    <submittedName>
        <fullName evidence="5">Phosphodiesterase</fullName>
    </submittedName>
</protein>
<dbReference type="InterPro" id="IPR046342">
    <property type="entry name" value="CBS_dom_sf"/>
</dbReference>
<accession>A0A5C0B031</accession>
<evidence type="ECO:0000259" key="4">
    <source>
        <dbReference type="PROSITE" id="PS51371"/>
    </source>
</evidence>
<dbReference type="InterPro" id="IPR035919">
    <property type="entry name" value="EAL_sf"/>
</dbReference>
<name>A0A5C0B031_9BURK</name>
<dbReference type="SUPFAM" id="SSF54631">
    <property type="entry name" value="CBS-domain pair"/>
    <property type="match status" value="1"/>
</dbReference>
<feature type="domain" description="GGDEF" evidence="3">
    <location>
        <begin position="445"/>
        <end position="596"/>
    </location>
</feature>
<dbReference type="KEGG" id="pacr:FXN63_16785"/>
<dbReference type="PROSITE" id="PS51371">
    <property type="entry name" value="CBS"/>
    <property type="match status" value="1"/>
</dbReference>
<dbReference type="InterPro" id="IPR029787">
    <property type="entry name" value="Nucleotide_cyclase"/>
</dbReference>
<dbReference type="Gene3D" id="3.20.20.450">
    <property type="entry name" value="EAL domain"/>
    <property type="match status" value="1"/>
</dbReference>
<keyword evidence="1" id="KW-0129">CBS domain</keyword>
<evidence type="ECO:0000313" key="6">
    <source>
        <dbReference type="Proteomes" id="UP000325161"/>
    </source>
</evidence>
<dbReference type="PROSITE" id="PS50887">
    <property type="entry name" value="GGDEF"/>
    <property type="match status" value="1"/>
</dbReference>
<dbReference type="GO" id="GO:0071111">
    <property type="term" value="F:cyclic-guanylate-specific phosphodiesterase activity"/>
    <property type="evidence" value="ECO:0007669"/>
    <property type="project" value="InterPro"/>
</dbReference>
<dbReference type="NCBIfam" id="TIGR00254">
    <property type="entry name" value="GGDEF"/>
    <property type="match status" value="1"/>
</dbReference>
<dbReference type="Proteomes" id="UP000325161">
    <property type="component" value="Chromosome"/>
</dbReference>
<dbReference type="CDD" id="cd01948">
    <property type="entry name" value="EAL"/>
    <property type="match status" value="1"/>
</dbReference>
<dbReference type="SMART" id="SM00052">
    <property type="entry name" value="EAL"/>
    <property type="match status" value="1"/>
</dbReference>
<dbReference type="EMBL" id="CP043046">
    <property type="protein sequence ID" value="QEI07316.1"/>
    <property type="molecule type" value="Genomic_DNA"/>
</dbReference>
<gene>
    <name evidence="5" type="ORF">FXN63_16785</name>
</gene>
<dbReference type="PROSITE" id="PS50883">
    <property type="entry name" value="EAL"/>
    <property type="match status" value="1"/>
</dbReference>
<dbReference type="Gene3D" id="3.30.70.270">
    <property type="match status" value="1"/>
</dbReference>
<evidence type="ECO:0000259" key="3">
    <source>
        <dbReference type="PROSITE" id="PS50887"/>
    </source>
</evidence>
<feature type="domain" description="CBS" evidence="4">
    <location>
        <begin position="287"/>
        <end position="346"/>
    </location>
</feature>
<dbReference type="InterPro" id="IPR043128">
    <property type="entry name" value="Rev_trsase/Diguanyl_cyclase"/>
</dbReference>
<dbReference type="Pfam" id="PF00571">
    <property type="entry name" value="CBS"/>
    <property type="match status" value="1"/>
</dbReference>
<keyword evidence="6" id="KW-1185">Reference proteome</keyword>
<dbReference type="RefSeq" id="WP_148816363.1">
    <property type="nucleotide sequence ID" value="NZ_CP043046.1"/>
</dbReference>
<dbReference type="AlphaFoldDB" id="A0A5C0B031"/>
<organism evidence="5 6">
    <name type="scientific">Pigmentiphaga aceris</name>
    <dbReference type="NCBI Taxonomy" id="1940612"/>
    <lineage>
        <taxon>Bacteria</taxon>
        <taxon>Pseudomonadati</taxon>
        <taxon>Pseudomonadota</taxon>
        <taxon>Betaproteobacteria</taxon>
        <taxon>Burkholderiales</taxon>
        <taxon>Alcaligenaceae</taxon>
        <taxon>Pigmentiphaga</taxon>
    </lineage>
</organism>
<evidence type="ECO:0000256" key="1">
    <source>
        <dbReference type="PROSITE-ProRule" id="PRU00703"/>
    </source>
</evidence>
<dbReference type="SMART" id="SM00267">
    <property type="entry name" value="GGDEF"/>
    <property type="match status" value="1"/>
</dbReference>
<dbReference type="Pfam" id="PF00990">
    <property type="entry name" value="GGDEF"/>
    <property type="match status" value="1"/>
</dbReference>
<dbReference type="SUPFAM" id="SSF55073">
    <property type="entry name" value="Nucleotide cyclase"/>
    <property type="match status" value="1"/>
</dbReference>
<feature type="domain" description="EAL" evidence="2">
    <location>
        <begin position="10"/>
        <end position="262"/>
    </location>
</feature>